<organism evidence="2 3">
    <name type="scientific">Toxoplasma gondii p89</name>
    <dbReference type="NCBI Taxonomy" id="943119"/>
    <lineage>
        <taxon>Eukaryota</taxon>
        <taxon>Sar</taxon>
        <taxon>Alveolata</taxon>
        <taxon>Apicomplexa</taxon>
        <taxon>Conoidasida</taxon>
        <taxon>Coccidia</taxon>
        <taxon>Eucoccidiorida</taxon>
        <taxon>Eimeriorina</taxon>
        <taxon>Sarcocystidae</taxon>
        <taxon>Toxoplasma</taxon>
    </lineage>
</organism>
<dbReference type="InterPro" id="IPR028352">
    <property type="entry name" value="Surface_antig_SAG1"/>
</dbReference>
<feature type="domain" description="SRS" evidence="1">
    <location>
        <begin position="8"/>
        <end position="139"/>
    </location>
</feature>
<sequence length="173" mass="18575">MVSQTIRNTIVCAYGANSNACRQQVTLSPTQNSLILICGKDSATLPTKFQKNFCPTGTEAEASCAETYQSINPQYEESWWTESTSARGTYKLEIPTDKFLEEGQKIVICTKDSQSPGQTHRDAGDAASGKSICIVDVTIPANTSGTSDVIIPSPLRMTVSAVVVLGVGFLFLN</sequence>
<dbReference type="AlphaFoldDB" id="A0A086J893"/>
<proteinExistence type="predicted"/>
<gene>
    <name evidence="2" type="ORF">TGP89_295600</name>
</gene>
<evidence type="ECO:0000313" key="3">
    <source>
        <dbReference type="Proteomes" id="UP000028828"/>
    </source>
</evidence>
<dbReference type="SUPFAM" id="SSF74877">
    <property type="entry name" value="Major surface antigen p30, SAG1"/>
    <property type="match status" value="1"/>
</dbReference>
<dbReference type="Pfam" id="PF04092">
    <property type="entry name" value="SAG"/>
    <property type="match status" value="1"/>
</dbReference>
<protein>
    <submittedName>
        <fullName evidence="2">SAG-related sequence SRS10</fullName>
    </submittedName>
</protein>
<dbReference type="VEuPathDB" id="ToxoDB:TGP89_295600"/>
<reference evidence="2 3" key="1">
    <citation type="submission" date="2014-03" db="EMBL/GenBank/DDBJ databases">
        <authorList>
            <person name="Sibley D."/>
            <person name="Venepally P."/>
            <person name="Karamycheva S."/>
            <person name="Hadjithomas M."/>
            <person name="Khan A."/>
            <person name="Brunk B."/>
            <person name="Roos D."/>
            <person name="Caler E."/>
            <person name="Lorenzi H."/>
        </authorList>
    </citation>
    <scope>NUCLEOTIDE SEQUENCE [LARGE SCALE GENOMIC DNA]</scope>
    <source>
        <strain evidence="3">p89</strain>
    </source>
</reference>
<dbReference type="EMBL" id="AEYI02002407">
    <property type="protein sequence ID" value="KFG28361.1"/>
    <property type="molecule type" value="Genomic_DNA"/>
</dbReference>
<dbReference type="InterPro" id="IPR036755">
    <property type="entry name" value="SRS_dom_sf"/>
</dbReference>
<accession>A0A086J893</accession>
<evidence type="ECO:0000313" key="2">
    <source>
        <dbReference type="EMBL" id="KFG28361.1"/>
    </source>
</evidence>
<name>A0A086J893_TOXGO</name>
<dbReference type="Gene3D" id="2.60.40.1320">
    <property type="entry name" value="SRS domain"/>
    <property type="match status" value="1"/>
</dbReference>
<dbReference type="GO" id="GO:0016020">
    <property type="term" value="C:membrane"/>
    <property type="evidence" value="ECO:0007669"/>
    <property type="project" value="InterPro"/>
</dbReference>
<dbReference type="PRINTS" id="PR01801">
    <property type="entry name" value="SURFCEANTIGN"/>
</dbReference>
<dbReference type="InterPro" id="IPR007226">
    <property type="entry name" value="SRS_dom"/>
</dbReference>
<evidence type="ECO:0000259" key="1">
    <source>
        <dbReference type="Pfam" id="PF04092"/>
    </source>
</evidence>
<dbReference type="OrthoDB" id="333141at2759"/>
<comment type="caution">
    <text evidence="2">The sequence shown here is derived from an EMBL/GenBank/DDBJ whole genome shotgun (WGS) entry which is preliminary data.</text>
</comment>
<dbReference type="Proteomes" id="UP000028828">
    <property type="component" value="Unassembled WGS sequence"/>
</dbReference>